<dbReference type="InterPro" id="IPR049900">
    <property type="entry name" value="PKS_mFAS_DH"/>
</dbReference>
<dbReference type="Gene3D" id="3.40.366.10">
    <property type="entry name" value="Malonyl-Coenzyme A Acyl Carrier Protein, domain 2"/>
    <property type="match status" value="1"/>
</dbReference>
<protein>
    <submittedName>
        <fullName evidence="7">SDR family NAD(P)-dependent oxidoreductase</fullName>
    </submittedName>
</protein>
<dbReference type="SMART" id="SM00825">
    <property type="entry name" value="PKS_KS"/>
    <property type="match status" value="1"/>
</dbReference>
<dbReference type="InterPro" id="IPR020841">
    <property type="entry name" value="PKS_Beta-ketoAc_synthase_dom"/>
</dbReference>
<keyword evidence="8" id="KW-1185">Reference proteome</keyword>
<dbReference type="InterPro" id="IPR020807">
    <property type="entry name" value="PKS_DH"/>
</dbReference>
<feature type="region of interest" description="C-terminal hotdog fold" evidence="4">
    <location>
        <begin position="1534"/>
        <end position="1669"/>
    </location>
</feature>
<sequence>MTGGTPPAIAIVGIACHYPDAASGSELWETVLGRRRAFRLLPAQRLAEAYQGTGADQTYVTHAGLLRDWTFDRERFGVPGRLFRTVDQTHWLALQTCGEALADAGFPDSAGLDRDRVGVVLGNSLTGEFSRASQLRLRWPFIGHAARTALARADVPAEQAAKALEELESLIRAPFPEPGDESLAGALSNTIAGRVCNHFDFHGTGYTVDGACASSLLAVMTACRALGSGELDFALAGGVDLSLDPFELVGFARMRALAEGGEMRVYDAEPTGFLPGEGCGVIALMRAEDAREAGLRTYAVVSGWGMSSDGSGGLTRPEESGQARALRRAYEMARVDPCSVGLVEGHGTGTPVGDRVELATLNLVRAGAPRRAVLGSVKANIGHTKAAAGAAGLIKAALAVHHGVLPPATGCREPHELLTGPDSTLRLLSAPEPWQSPAPVAAVSSMGFGGINAHVVLTGAGAGRSAVPEPMLRWGRPLPRYEIVLLTGPDRGGVAQRLDALAGTAASLSAAELHDLAATEYKSFQPNAAVRCALVAETPEHLARAAARASARISAWSGELVVNTADGFVLGGRGRCRVGLLFPGQAAPVRARLDDGVSAPDLPKNLPVDDCTVSTEVAQPAIVRQSLAALDWLAGIGCRPVAAAGHSLGEISALVWAGALTPEDGLRLAVDRGRIMAEHGRSGTGMASIGLPADGVAALLAGSGVTVAGYNAPDQTTIAGDMGELRQVLARVNGARATELPVSHAFHSSAMAPAAEPLAAVLRGTAFSTPRQRVFSTVTGSLLDGADGGGLRDLLVRQLTAPVRFTEAMVSLTAECDLLVEAGPGTTLASLVRDFPVVSLDSGGSGRGRAMTTAALAAVSVCDLGHWFGDRAHRDLVAGTPITLLANPCEVVGEVVETAEDAEPDAVDSDPLAVLRHHLSRTLELPVGGIRPDRTLLGDLHLNSLQVMQILAEVAALLGKRVPVMPPTLGEATVADVAELLGAQPSDDGSERAVLGVRPWTRAFRHTWIPWQPRPARPDVLWKVDAPDGHWLHTVAESTVDEPVRTGLAVWINAGDPVTRIAAVVRALGERRPDVVLVLHDGHPAADAVARSAEAELGCVATSVRLPVRAASVDLGLAEAGVRLRVHPSGDVERLATSVLPAGERDEVPLRPGDVCLVTGGSDGITARCAEALALRTGCLLVLLGRSAADAPRVRKGLSEIDPSVVAHYVQCDVTDPRDVRRAVELAGAHGPVRGLLHGAGVNEPRQLGEVVTESMTATLAPKVDGLRHLLDEVGDELTLLVGFGSIIGRFGLTGQSEYCVANDWMRAELTGWAARHPSCRSRVLEWSVWSGTGMGERMGVLGALRDRGIVPIEPASGVEAMIDVLTRSAAPVTLLMTGRFPADPKVFADAPPAPPLRFSSDVLVHVPGVETVVEPVISTGADLYLDDHRVDGVPVFPAVAGLEAMAQTAALLGGPRERWSFADVDLASPIVVDGHDSRALRVAGLAGDQDVDVVVSDDADGYTTARFRAVVCPAPAEPARAVVTTGPPPDEGPHPFYGPLFFHSGRLRGLIGYELLTAFEVRAWVRGGDERWFSQFQSSRLLLGDLGAHDATIHVLLACLPHRRALPVHVERVTVWRRPAGALLVSAREREHSADEYVFDVRLSDEDGLAVAQWDGLRLRAIGPRVWEDPLPVELIGPLLGRRLVECGLAGPLDVTTSAAGVTAEGQGLIGYAWDRVTDEVSADRLALAIAEKVGEPESTAATRVRCARRALGDAGAHTLAIEEVTDDGLVVLGTPDARVTTYAGPLVIALALRPGG</sequence>
<evidence type="ECO:0000256" key="2">
    <source>
        <dbReference type="ARBA" id="ARBA00022553"/>
    </source>
</evidence>
<dbReference type="InterPro" id="IPR057326">
    <property type="entry name" value="KR_dom"/>
</dbReference>
<evidence type="ECO:0000256" key="1">
    <source>
        <dbReference type="ARBA" id="ARBA00022450"/>
    </source>
</evidence>
<dbReference type="Gene3D" id="3.40.50.720">
    <property type="entry name" value="NAD(P)-binding Rossmann-like Domain"/>
    <property type="match status" value="1"/>
</dbReference>
<feature type="region of interest" description="N-terminal hotdog fold" evidence="4">
    <location>
        <begin position="1396"/>
        <end position="1517"/>
    </location>
</feature>
<gene>
    <name evidence="7" type="ORF">SK803_43360</name>
</gene>
<keyword evidence="3" id="KW-0808">Transferase</keyword>
<dbReference type="Pfam" id="PF14765">
    <property type="entry name" value="PS-DH"/>
    <property type="match status" value="1"/>
</dbReference>
<evidence type="ECO:0000313" key="8">
    <source>
        <dbReference type="Proteomes" id="UP001285521"/>
    </source>
</evidence>
<dbReference type="InterPro" id="IPR049551">
    <property type="entry name" value="PKS_DH_C"/>
</dbReference>
<dbReference type="Pfam" id="PF00698">
    <property type="entry name" value="Acyl_transf_1"/>
    <property type="match status" value="1"/>
</dbReference>
<dbReference type="SMART" id="SM00827">
    <property type="entry name" value="PKS_AT"/>
    <property type="match status" value="1"/>
</dbReference>
<feature type="active site" description="Proton donor; for dehydratase activity" evidence="4">
    <location>
        <position position="1586"/>
    </location>
</feature>
<dbReference type="InterPro" id="IPR013968">
    <property type="entry name" value="PKS_KR"/>
</dbReference>
<dbReference type="InterPro" id="IPR014030">
    <property type="entry name" value="Ketoacyl_synth_N"/>
</dbReference>
<dbReference type="Pfam" id="PF00550">
    <property type="entry name" value="PP-binding"/>
    <property type="match status" value="1"/>
</dbReference>
<dbReference type="Gene3D" id="1.10.1200.10">
    <property type="entry name" value="ACP-like"/>
    <property type="match status" value="1"/>
</dbReference>
<dbReference type="SUPFAM" id="SSF51735">
    <property type="entry name" value="NAD(P)-binding Rossmann-fold domains"/>
    <property type="match status" value="1"/>
</dbReference>
<dbReference type="SUPFAM" id="SSF52151">
    <property type="entry name" value="FabD/lysophospholipase-like"/>
    <property type="match status" value="1"/>
</dbReference>
<dbReference type="Pfam" id="PF00109">
    <property type="entry name" value="ketoacyl-synt"/>
    <property type="match status" value="1"/>
</dbReference>
<proteinExistence type="predicted"/>
<evidence type="ECO:0000256" key="3">
    <source>
        <dbReference type="ARBA" id="ARBA00022679"/>
    </source>
</evidence>
<dbReference type="PROSITE" id="PS52004">
    <property type="entry name" value="KS3_2"/>
    <property type="match status" value="1"/>
</dbReference>
<dbReference type="Pfam" id="PF08659">
    <property type="entry name" value="KR"/>
    <property type="match status" value="1"/>
</dbReference>
<feature type="active site" description="Proton acceptor; for dehydratase activity" evidence="4">
    <location>
        <position position="1429"/>
    </location>
</feature>
<dbReference type="Gene3D" id="3.10.129.110">
    <property type="entry name" value="Polyketide synthase dehydratase"/>
    <property type="match status" value="1"/>
</dbReference>
<keyword evidence="2" id="KW-0597">Phosphoprotein</keyword>
<dbReference type="InterPro" id="IPR014031">
    <property type="entry name" value="Ketoacyl_synth_C"/>
</dbReference>
<dbReference type="CDD" id="cd00833">
    <property type="entry name" value="PKS"/>
    <property type="match status" value="1"/>
</dbReference>
<name>A0ABU4TFX3_9PSEU</name>
<dbReference type="InterPro" id="IPR042104">
    <property type="entry name" value="PKS_dehydratase_sf"/>
</dbReference>
<reference evidence="7 8" key="2">
    <citation type="submission" date="2023-11" db="EMBL/GenBank/DDBJ databases">
        <authorList>
            <person name="Lara A.C."/>
            <person name="Chronakova A."/>
        </authorList>
    </citation>
    <scope>NUCLEOTIDE SEQUENCE [LARGE SCALE GENOMIC DNA]</scope>
    <source>
        <strain evidence="7 8">BCCO 10_0856</strain>
    </source>
</reference>
<comment type="caution">
    <text evidence="7">The sequence shown here is derived from an EMBL/GenBank/DDBJ whole genome shotgun (WGS) entry which is preliminary data.</text>
</comment>
<dbReference type="InterPro" id="IPR036736">
    <property type="entry name" value="ACP-like_sf"/>
</dbReference>
<evidence type="ECO:0000259" key="6">
    <source>
        <dbReference type="PROSITE" id="PS52019"/>
    </source>
</evidence>
<dbReference type="InterPro" id="IPR016036">
    <property type="entry name" value="Malonyl_transacylase_ACP-bd"/>
</dbReference>
<dbReference type="SUPFAM" id="SSF47336">
    <property type="entry name" value="ACP-like"/>
    <property type="match status" value="1"/>
</dbReference>
<dbReference type="EMBL" id="JAXAVW010000055">
    <property type="protein sequence ID" value="MDX8037072.1"/>
    <property type="molecule type" value="Genomic_DNA"/>
</dbReference>
<dbReference type="SMART" id="SM00826">
    <property type="entry name" value="PKS_DH"/>
    <property type="match status" value="1"/>
</dbReference>
<dbReference type="Pfam" id="PF21089">
    <property type="entry name" value="PKS_DH_N"/>
    <property type="match status" value="1"/>
</dbReference>
<dbReference type="SUPFAM" id="SSF55048">
    <property type="entry name" value="Probable ACP-binding domain of malonyl-CoA ACP transacylase"/>
    <property type="match status" value="1"/>
</dbReference>
<dbReference type="InterPro" id="IPR049552">
    <property type="entry name" value="PKS_DH_N"/>
</dbReference>
<accession>A0ABU4TFX3</accession>
<dbReference type="Gene3D" id="3.40.47.10">
    <property type="match status" value="1"/>
</dbReference>
<dbReference type="InterPro" id="IPR014043">
    <property type="entry name" value="Acyl_transferase_dom"/>
</dbReference>
<dbReference type="InterPro" id="IPR016035">
    <property type="entry name" value="Acyl_Trfase/lysoPLipase"/>
</dbReference>
<evidence type="ECO:0000259" key="5">
    <source>
        <dbReference type="PROSITE" id="PS52004"/>
    </source>
</evidence>
<dbReference type="InterPro" id="IPR009081">
    <property type="entry name" value="PP-bd_ACP"/>
</dbReference>
<keyword evidence="1" id="KW-0596">Phosphopantetheine</keyword>
<feature type="domain" description="Ketosynthase family 3 (KS3)" evidence="5">
    <location>
        <begin position="6"/>
        <end position="459"/>
    </location>
</feature>
<dbReference type="Pfam" id="PF02801">
    <property type="entry name" value="Ketoacyl-synt_C"/>
    <property type="match status" value="1"/>
</dbReference>
<feature type="domain" description="PKS/mFAS DH" evidence="6">
    <location>
        <begin position="1396"/>
        <end position="1669"/>
    </location>
</feature>
<organism evidence="7 8">
    <name type="scientific">Lentzea miocenica</name>
    <dbReference type="NCBI Taxonomy" id="3095431"/>
    <lineage>
        <taxon>Bacteria</taxon>
        <taxon>Bacillati</taxon>
        <taxon>Actinomycetota</taxon>
        <taxon>Actinomycetes</taxon>
        <taxon>Pseudonocardiales</taxon>
        <taxon>Pseudonocardiaceae</taxon>
        <taxon>Lentzea</taxon>
    </lineage>
</organism>
<dbReference type="InterPro" id="IPR036291">
    <property type="entry name" value="NAD(P)-bd_dom_sf"/>
</dbReference>
<dbReference type="RefSeq" id="WP_319972071.1">
    <property type="nucleotide sequence ID" value="NZ_JAXAVW010000055.1"/>
</dbReference>
<dbReference type="PROSITE" id="PS52019">
    <property type="entry name" value="PKS_MFAS_DH"/>
    <property type="match status" value="1"/>
</dbReference>
<dbReference type="InterPro" id="IPR016039">
    <property type="entry name" value="Thiolase-like"/>
</dbReference>
<dbReference type="PANTHER" id="PTHR43775">
    <property type="entry name" value="FATTY ACID SYNTHASE"/>
    <property type="match status" value="1"/>
</dbReference>
<evidence type="ECO:0000313" key="7">
    <source>
        <dbReference type="EMBL" id="MDX8037072.1"/>
    </source>
</evidence>
<dbReference type="PANTHER" id="PTHR43775:SF37">
    <property type="entry name" value="SI:DKEY-61P9.11"/>
    <property type="match status" value="1"/>
</dbReference>
<dbReference type="Proteomes" id="UP001285521">
    <property type="component" value="Unassembled WGS sequence"/>
</dbReference>
<dbReference type="SUPFAM" id="SSF53901">
    <property type="entry name" value="Thiolase-like"/>
    <property type="match status" value="1"/>
</dbReference>
<dbReference type="InterPro" id="IPR050091">
    <property type="entry name" value="PKS_NRPS_Biosynth_Enz"/>
</dbReference>
<dbReference type="InterPro" id="IPR001227">
    <property type="entry name" value="Ac_transferase_dom_sf"/>
</dbReference>
<reference evidence="7 8" key="1">
    <citation type="submission" date="2023-11" db="EMBL/GenBank/DDBJ databases">
        <title>Lentzea sokolovensis, sp. nov., Lentzea kristufkii, sp. nov., and Lentzea miocenensis, sp. nov., rare actinobacteria from Sokolov Coal Basin, Miocene lacustrine sediment, Czech Republic.</title>
        <authorList>
            <person name="Lara A."/>
            <person name="Kotroba L."/>
            <person name="Nouioui I."/>
            <person name="Neumann-Schaal M."/>
            <person name="Mast Y."/>
            <person name="Chronakova A."/>
        </authorList>
    </citation>
    <scope>NUCLEOTIDE SEQUENCE [LARGE SCALE GENOMIC DNA]</scope>
    <source>
        <strain evidence="7 8">BCCO 10_0856</strain>
    </source>
</reference>
<dbReference type="SMART" id="SM00822">
    <property type="entry name" value="PKS_KR"/>
    <property type="match status" value="1"/>
</dbReference>
<evidence type="ECO:0000256" key="4">
    <source>
        <dbReference type="PROSITE-ProRule" id="PRU01363"/>
    </source>
</evidence>